<dbReference type="InterPro" id="IPR029903">
    <property type="entry name" value="RmlD-like-bd"/>
</dbReference>
<keyword evidence="2" id="KW-0521">NADP</keyword>
<evidence type="ECO:0000313" key="7">
    <source>
        <dbReference type="Proteomes" id="UP000476934"/>
    </source>
</evidence>
<reference evidence="5" key="2">
    <citation type="submission" date="2020-02" db="EMBL/GenBank/DDBJ databases">
        <authorList>
            <person name="Feng H."/>
        </authorList>
    </citation>
    <scope>NUCLEOTIDE SEQUENCE [LARGE SCALE GENOMIC DNA]</scope>
    <source>
        <strain evidence="5">Gsoil 114</strain>
    </source>
</reference>
<dbReference type="GO" id="GO:0019305">
    <property type="term" value="P:dTDP-rhamnose biosynthetic process"/>
    <property type="evidence" value="ECO:0007669"/>
    <property type="project" value="UniProtKB-UniPathway"/>
</dbReference>
<evidence type="ECO:0000313" key="6">
    <source>
        <dbReference type="Proteomes" id="UP000030588"/>
    </source>
</evidence>
<sequence length="282" mass="31824">MKVMITGGDGQLGKELSKVFKQDAEVLLLNKESLDITNELAVREVINRFKPHYIMNAAAYTKVDLAENEREQAFSVNALGPYYLAKAASEVGAVLFYISSDYVFDGASSVPYEETDRPNPTSIYGQSKWLGEQLVTMISEKVYIVRTSWLYGGEGNNHFVSKILNQLKLNQELRVVDDQIGSPTYVEDLALTIKSLIGKPYGIYHVTNSGSCSWFEFAQKIAELSGYQSANIQPISSSQLKTLANRPMYSVLSHNALHREGIKMKPWHEALQHYFYRKETFI</sequence>
<dbReference type="InterPro" id="IPR005913">
    <property type="entry name" value="dTDP_dehydrorham_reduct"/>
</dbReference>
<dbReference type="Pfam" id="PF04321">
    <property type="entry name" value="RmlD_sub_bind"/>
    <property type="match status" value="1"/>
</dbReference>
<accession>A0A0A6VC61</accession>
<dbReference type="RefSeq" id="WP_035354856.1">
    <property type="nucleotide sequence ID" value="NZ_JAAIWK010000002.1"/>
</dbReference>
<dbReference type="OrthoDB" id="9803892at2"/>
<dbReference type="STRING" id="363870.NG54_10905"/>
<organism evidence="4 6">
    <name type="scientific">Heyndrickxia ginsengihumi</name>
    <dbReference type="NCBI Taxonomy" id="363870"/>
    <lineage>
        <taxon>Bacteria</taxon>
        <taxon>Bacillati</taxon>
        <taxon>Bacillota</taxon>
        <taxon>Bacilli</taxon>
        <taxon>Bacillales</taxon>
        <taxon>Bacillaceae</taxon>
        <taxon>Heyndrickxia</taxon>
    </lineage>
</organism>
<dbReference type="EC" id="1.1.1.133" evidence="2"/>
<evidence type="ECO:0000259" key="3">
    <source>
        <dbReference type="Pfam" id="PF04321"/>
    </source>
</evidence>
<name>A0A0A6VC61_9BACI</name>
<dbReference type="AlphaFoldDB" id="A0A0A6VC61"/>
<dbReference type="UniPathway" id="UPA00124"/>
<proteinExistence type="inferred from homology"/>
<dbReference type="Gene3D" id="3.40.50.720">
    <property type="entry name" value="NAD(P)-binding Rossmann-like Domain"/>
    <property type="match status" value="1"/>
</dbReference>
<dbReference type="EMBL" id="JAAIWK010000002">
    <property type="protein sequence ID" value="NEY18807.1"/>
    <property type="molecule type" value="Genomic_DNA"/>
</dbReference>
<protein>
    <recommendedName>
        <fullName evidence="2">dTDP-4-dehydrorhamnose reductase</fullName>
        <ecNumber evidence="2">1.1.1.133</ecNumber>
    </recommendedName>
</protein>
<evidence type="ECO:0000313" key="5">
    <source>
        <dbReference type="EMBL" id="NEY18807.1"/>
    </source>
</evidence>
<evidence type="ECO:0000313" key="4">
    <source>
        <dbReference type="EMBL" id="KHD85171.1"/>
    </source>
</evidence>
<dbReference type="InterPro" id="IPR036291">
    <property type="entry name" value="NAD(P)-bd_dom_sf"/>
</dbReference>
<dbReference type="CDD" id="cd05254">
    <property type="entry name" value="dTDP_HR_like_SDR_e"/>
    <property type="match status" value="1"/>
</dbReference>
<evidence type="ECO:0000256" key="1">
    <source>
        <dbReference type="ARBA" id="ARBA00010944"/>
    </source>
</evidence>
<comment type="caution">
    <text evidence="4">The sequence shown here is derived from an EMBL/GenBank/DDBJ whole genome shotgun (WGS) entry which is preliminary data.</text>
</comment>
<dbReference type="Gene3D" id="3.90.25.10">
    <property type="entry name" value="UDP-galactose 4-epimerase, domain 1"/>
    <property type="match status" value="1"/>
</dbReference>
<comment type="pathway">
    <text evidence="2">Carbohydrate biosynthesis; dTDP-L-rhamnose biosynthesis.</text>
</comment>
<dbReference type="GO" id="GO:0008831">
    <property type="term" value="F:dTDP-4-dehydrorhamnose reductase activity"/>
    <property type="evidence" value="ECO:0007669"/>
    <property type="project" value="UniProtKB-EC"/>
</dbReference>
<dbReference type="SUPFAM" id="SSF51735">
    <property type="entry name" value="NAD(P)-binding Rossmann-fold domains"/>
    <property type="match status" value="1"/>
</dbReference>
<reference evidence="5 7" key="3">
    <citation type="submission" date="2020-03" db="EMBL/GenBank/DDBJ databases">
        <title>Bacillus aquiflavi sp. nov., isolated from yellow water of strong flavor Chinese baijiu in Yibin region of China.</title>
        <authorList>
            <person name="Xie J."/>
        </authorList>
    </citation>
    <scope>NUCLEOTIDE SEQUENCE [LARGE SCALE GENOMIC DNA]</scope>
    <source>
        <strain evidence="5 7">Gsoil 114</strain>
    </source>
</reference>
<comment type="function">
    <text evidence="2">Catalyzes the reduction of dTDP-6-deoxy-L-lyxo-4-hexulose to yield dTDP-L-rhamnose.</text>
</comment>
<dbReference type="NCBIfam" id="TIGR01214">
    <property type="entry name" value="rmlD"/>
    <property type="match status" value="1"/>
</dbReference>
<evidence type="ECO:0000256" key="2">
    <source>
        <dbReference type="RuleBase" id="RU364082"/>
    </source>
</evidence>
<dbReference type="EMBL" id="JRUN01000030">
    <property type="protein sequence ID" value="KHD85171.1"/>
    <property type="molecule type" value="Genomic_DNA"/>
</dbReference>
<dbReference type="Proteomes" id="UP000030588">
    <property type="component" value="Unassembled WGS sequence"/>
</dbReference>
<dbReference type="GO" id="GO:0005829">
    <property type="term" value="C:cytosol"/>
    <property type="evidence" value="ECO:0007669"/>
    <property type="project" value="TreeGrafter"/>
</dbReference>
<dbReference type="Proteomes" id="UP000476934">
    <property type="component" value="Unassembled WGS sequence"/>
</dbReference>
<feature type="domain" description="RmlD-like substrate binding" evidence="3">
    <location>
        <begin position="1"/>
        <end position="275"/>
    </location>
</feature>
<gene>
    <name evidence="5" type="primary">rfbD</name>
    <name evidence="5" type="ORF">G4D61_02345</name>
    <name evidence="4" type="ORF">NG54_10905</name>
</gene>
<comment type="similarity">
    <text evidence="1 2">Belongs to the dTDP-4-dehydrorhamnose reductase family.</text>
</comment>
<dbReference type="PANTHER" id="PTHR10491">
    <property type="entry name" value="DTDP-4-DEHYDRORHAMNOSE REDUCTASE"/>
    <property type="match status" value="1"/>
</dbReference>
<keyword evidence="2 5" id="KW-0560">Oxidoreductase</keyword>
<dbReference type="PANTHER" id="PTHR10491:SF4">
    <property type="entry name" value="METHIONINE ADENOSYLTRANSFERASE 2 SUBUNIT BETA"/>
    <property type="match status" value="1"/>
</dbReference>
<reference evidence="4 6" key="1">
    <citation type="submission" date="2014-10" db="EMBL/GenBank/DDBJ databases">
        <title>Draft genome of phytase producing Bacillus ginsengihumi strain M2.11.</title>
        <authorList>
            <person name="Toymentseva A."/>
            <person name="Boulygina E.A."/>
            <person name="Kazakov S.V."/>
            <person name="Kayumov I."/>
            <person name="Suleimanova A.D."/>
            <person name="Mardanova A.M."/>
            <person name="Maria S.N."/>
            <person name="Sergey M.Y."/>
            <person name="Sharipova M.R."/>
        </authorList>
    </citation>
    <scope>NUCLEOTIDE SEQUENCE [LARGE SCALE GENOMIC DNA]</scope>
    <source>
        <strain evidence="4 6">M2.11</strain>
    </source>
</reference>
<keyword evidence="7" id="KW-1185">Reference proteome</keyword>